<evidence type="ECO:0000256" key="16">
    <source>
        <dbReference type="ARBA" id="ARBA00023002"/>
    </source>
</evidence>
<evidence type="ECO:0000256" key="7">
    <source>
        <dbReference type="ARBA" id="ARBA00011738"/>
    </source>
</evidence>
<dbReference type="GO" id="GO:0042802">
    <property type="term" value="F:identical protein binding"/>
    <property type="evidence" value="ECO:0007669"/>
    <property type="project" value="UniProtKB-ARBA"/>
</dbReference>
<evidence type="ECO:0000256" key="20">
    <source>
        <dbReference type="ARBA" id="ARBA00023232"/>
    </source>
</evidence>
<dbReference type="AlphaFoldDB" id="A0A9W4TXV2"/>
<evidence type="ECO:0000256" key="11">
    <source>
        <dbReference type="ARBA" id="ARBA00022723"/>
    </source>
</evidence>
<dbReference type="InterPro" id="IPR037523">
    <property type="entry name" value="VOC_core"/>
</dbReference>
<evidence type="ECO:0000256" key="17">
    <source>
        <dbReference type="ARBA" id="ARBA00023004"/>
    </source>
</evidence>
<dbReference type="InterPro" id="IPR041736">
    <property type="entry name" value="4OHPhenylPyrv_dOase_N"/>
</dbReference>
<dbReference type="InterPro" id="IPR005956">
    <property type="entry name" value="4OHPhenylPyrv_dOase"/>
</dbReference>
<evidence type="ECO:0000256" key="24">
    <source>
        <dbReference type="SAM" id="MobiDB-lite"/>
    </source>
</evidence>
<comment type="pathway">
    <text evidence="5">Amino-acid degradation; L-phenylalanine degradation; acetoacetate and fumarate from L-phenylalanine: step 3/6.</text>
</comment>
<dbReference type="GO" id="GO:0003868">
    <property type="term" value="F:4-hydroxyphenylpyruvate dioxygenase activity"/>
    <property type="evidence" value="ECO:0007669"/>
    <property type="project" value="UniProtKB-EC"/>
</dbReference>
<dbReference type="Gene3D" id="3.10.180.10">
    <property type="entry name" value="2,3-Dihydroxybiphenyl 1,2-Dioxygenase, domain 1"/>
    <property type="match status" value="2"/>
</dbReference>
<dbReference type="OrthoDB" id="414569at2759"/>
<evidence type="ECO:0000256" key="14">
    <source>
        <dbReference type="ARBA" id="ARBA00022878"/>
    </source>
</evidence>
<name>A0A9W4TXV2_9ASCO</name>
<comment type="subunit">
    <text evidence="7">Homodimer.</text>
</comment>
<evidence type="ECO:0000256" key="19">
    <source>
        <dbReference type="ARBA" id="ARBA00023136"/>
    </source>
</evidence>
<dbReference type="PROSITE" id="PS51819">
    <property type="entry name" value="VOC"/>
    <property type="match status" value="2"/>
</dbReference>
<evidence type="ECO:0000256" key="15">
    <source>
        <dbReference type="ARBA" id="ARBA00022964"/>
    </source>
</evidence>
<keyword evidence="11" id="KW-0479">Metal-binding</keyword>
<feature type="domain" description="VOC" evidence="25">
    <location>
        <begin position="255"/>
        <end position="391"/>
    </location>
</feature>
<keyword evidence="17" id="KW-0408">Iron</keyword>
<comment type="caution">
    <text evidence="26">The sequence shown here is derived from an EMBL/GenBank/DDBJ whole genome shotgun (WGS) entry which is preliminary data.</text>
</comment>
<dbReference type="GO" id="GO:0006572">
    <property type="term" value="P:L-tyrosine catabolic process"/>
    <property type="evidence" value="ECO:0007669"/>
    <property type="project" value="UniProtKB-KW"/>
</dbReference>
<dbReference type="InterPro" id="IPR029068">
    <property type="entry name" value="Glyas_Bleomycin-R_OHBP_Dase"/>
</dbReference>
<dbReference type="CDD" id="cd08342">
    <property type="entry name" value="HPPD_N_like"/>
    <property type="match status" value="1"/>
</dbReference>
<dbReference type="GO" id="GO:0006559">
    <property type="term" value="P:L-phenylalanine catabolic process"/>
    <property type="evidence" value="ECO:0007669"/>
    <property type="project" value="UniProtKB-KW"/>
</dbReference>
<evidence type="ECO:0000256" key="3">
    <source>
        <dbReference type="ARBA" id="ARBA00004406"/>
    </source>
</evidence>
<evidence type="ECO:0000256" key="10">
    <source>
        <dbReference type="ARBA" id="ARBA00022490"/>
    </source>
</evidence>
<evidence type="ECO:0000313" key="26">
    <source>
        <dbReference type="EMBL" id="CAI5757712.1"/>
    </source>
</evidence>
<dbReference type="SUPFAM" id="SSF54593">
    <property type="entry name" value="Glyoxalase/Bleomycin resistance protein/Dihydroxybiphenyl dioxygenase"/>
    <property type="match status" value="1"/>
</dbReference>
<dbReference type="FunFam" id="3.10.180.10:FF:000022">
    <property type="entry name" value="4-hydroxyphenylpyruvate dioxygenase"/>
    <property type="match status" value="1"/>
</dbReference>
<organism evidence="26 27">
    <name type="scientific">Candida verbasci</name>
    <dbReference type="NCBI Taxonomy" id="1227364"/>
    <lineage>
        <taxon>Eukaryota</taxon>
        <taxon>Fungi</taxon>
        <taxon>Dikarya</taxon>
        <taxon>Ascomycota</taxon>
        <taxon>Saccharomycotina</taxon>
        <taxon>Pichiomycetes</taxon>
        <taxon>Debaryomycetaceae</taxon>
        <taxon>Candida/Lodderomyces clade</taxon>
        <taxon>Candida</taxon>
    </lineage>
</organism>
<proteinExistence type="inferred from homology"/>
<dbReference type="InterPro" id="IPR004360">
    <property type="entry name" value="Glyas_Fos-R_dOase_dom"/>
</dbReference>
<keyword evidence="15" id="KW-0223">Dioxygenase</keyword>
<evidence type="ECO:0000256" key="1">
    <source>
        <dbReference type="ARBA" id="ARBA00001962"/>
    </source>
</evidence>
<dbReference type="NCBIfam" id="TIGR01263">
    <property type="entry name" value="4HPPD"/>
    <property type="match status" value="1"/>
</dbReference>
<dbReference type="EMBL" id="CANTUO010000002">
    <property type="protein sequence ID" value="CAI5757712.1"/>
    <property type="molecule type" value="Genomic_DNA"/>
</dbReference>
<evidence type="ECO:0000256" key="2">
    <source>
        <dbReference type="ARBA" id="ARBA00004395"/>
    </source>
</evidence>
<comment type="catalytic activity">
    <reaction evidence="23">
        <text>3-(4-hydroxyphenyl)pyruvate + O2 = homogentisate + CO2</text>
        <dbReference type="Rhea" id="RHEA:16189"/>
        <dbReference type="ChEBI" id="CHEBI:15379"/>
        <dbReference type="ChEBI" id="CHEBI:16169"/>
        <dbReference type="ChEBI" id="CHEBI:16526"/>
        <dbReference type="ChEBI" id="CHEBI:36242"/>
        <dbReference type="EC" id="1.13.11.27"/>
    </reaction>
    <physiologicalReaction direction="left-to-right" evidence="23">
        <dbReference type="Rhea" id="RHEA:16190"/>
    </physiologicalReaction>
</comment>
<evidence type="ECO:0000256" key="9">
    <source>
        <dbReference type="ARBA" id="ARBA00018452"/>
    </source>
</evidence>
<evidence type="ECO:0000256" key="6">
    <source>
        <dbReference type="ARBA" id="ARBA00005877"/>
    </source>
</evidence>
<dbReference type="GO" id="GO:0046872">
    <property type="term" value="F:metal ion binding"/>
    <property type="evidence" value="ECO:0007669"/>
    <property type="project" value="UniProtKB-KW"/>
</dbReference>
<keyword evidence="10" id="KW-0963">Cytoplasm</keyword>
<keyword evidence="16" id="KW-0560">Oxidoreductase</keyword>
<evidence type="ECO:0000256" key="12">
    <source>
        <dbReference type="ARBA" id="ARBA00022737"/>
    </source>
</evidence>
<evidence type="ECO:0000259" key="25">
    <source>
        <dbReference type="PROSITE" id="PS51819"/>
    </source>
</evidence>
<evidence type="ECO:0000256" key="21">
    <source>
        <dbReference type="ARBA" id="ARBA00029786"/>
    </source>
</evidence>
<feature type="region of interest" description="Disordered" evidence="24">
    <location>
        <begin position="1"/>
        <end position="22"/>
    </location>
</feature>
<keyword evidence="14" id="KW-0828">Tyrosine catabolism</keyword>
<evidence type="ECO:0000256" key="23">
    <source>
        <dbReference type="ARBA" id="ARBA00048047"/>
    </source>
</evidence>
<sequence length="469" mass="52961">MTAIALSTKFHSSSSSPLSSNSTINTLDDDSLLKELPYHPTTADNDPLFSFDTDELLSNIHPSTNLPLDGFLNFHSLKIATSNAKTLSKFFVLGFGFEEIAYKGLETGSKLLASHVLRNGSIIIEVTNSLESILNDSQLENFDQEENKSDIIDLISMENYLDKHCDGGVMDVSFLVVDVHSIFTNAVENGAIPVKSPRLIHDSNGAIKIATIGVPNIDIQHTLMENINYNGPYLPNYRSIGTMPQINLPPTCVTVLDHCVENYTFNEMEEQARLYASIFKFHKFWSIDESDINTGHTSLNSVVMSSSNERIKIPINEPVKTKYKSQIEEFNDFNGGNGIQHIALRTNDIINTVMNLKTRGIEFNKVTNKYYENLEARMKEDDIIIEEDFEILKKLNILIDYDIGSKSKKSKRVNYLLQIFTKPLHDKPTLFIEIIQRHHHDGFGKGTFKGLFESIELQQKLRGTFVKTK</sequence>
<evidence type="ECO:0000313" key="27">
    <source>
        <dbReference type="Proteomes" id="UP001152885"/>
    </source>
</evidence>
<keyword evidence="20" id="KW-0585">Phenylalanine catabolism</keyword>
<evidence type="ECO:0000256" key="13">
    <source>
        <dbReference type="ARBA" id="ARBA00022824"/>
    </source>
</evidence>
<comment type="function">
    <text evidence="22">Catalyzes the conversion of 4-hydroxyphenylpyruvic acid to homogentisic acid, one of the steps in tyrosine catabolism.</text>
</comment>
<accession>A0A9W4TXV2</accession>
<keyword evidence="13" id="KW-0256">Endoplasmic reticulum</keyword>
<feature type="domain" description="VOC" evidence="25">
    <location>
        <begin position="73"/>
        <end position="229"/>
    </location>
</feature>
<comment type="subcellular location">
    <subcellularLocation>
        <location evidence="4">Cytoplasm</location>
    </subcellularLocation>
    <subcellularLocation>
        <location evidence="3">Endoplasmic reticulum membrane</location>
        <topology evidence="3">Peripheral membrane protein</topology>
    </subcellularLocation>
    <subcellularLocation>
        <location evidence="2">Golgi apparatus membrane</location>
        <topology evidence="2">Peripheral membrane protein</topology>
    </subcellularLocation>
</comment>
<keyword evidence="27" id="KW-1185">Reference proteome</keyword>
<dbReference type="PANTHER" id="PTHR11959">
    <property type="entry name" value="4-HYDROXYPHENYLPYRUVATE DIOXYGENASE"/>
    <property type="match status" value="1"/>
</dbReference>
<dbReference type="GO" id="GO:0005789">
    <property type="term" value="C:endoplasmic reticulum membrane"/>
    <property type="evidence" value="ECO:0007669"/>
    <property type="project" value="UniProtKB-SubCell"/>
</dbReference>
<dbReference type="InterPro" id="IPR041735">
    <property type="entry name" value="4OHPhenylPyrv_dOase_C"/>
</dbReference>
<feature type="compositionally biased region" description="Low complexity" evidence="24">
    <location>
        <begin position="7"/>
        <end position="22"/>
    </location>
</feature>
<dbReference type="Proteomes" id="UP001152885">
    <property type="component" value="Unassembled WGS sequence"/>
</dbReference>
<keyword evidence="18" id="KW-0333">Golgi apparatus</keyword>
<dbReference type="GO" id="GO:0000139">
    <property type="term" value="C:Golgi membrane"/>
    <property type="evidence" value="ECO:0007669"/>
    <property type="project" value="UniProtKB-SubCell"/>
</dbReference>
<dbReference type="PANTHER" id="PTHR11959:SF1">
    <property type="entry name" value="4-HYDROXYPHENYLPYRUVATE DIOXYGENASE"/>
    <property type="match status" value="1"/>
</dbReference>
<evidence type="ECO:0000256" key="5">
    <source>
        <dbReference type="ARBA" id="ARBA00005162"/>
    </source>
</evidence>
<gene>
    <name evidence="26" type="ORF">CANVERA_P2225</name>
</gene>
<reference evidence="26" key="1">
    <citation type="submission" date="2022-12" db="EMBL/GenBank/DDBJ databases">
        <authorList>
            <person name="Brejova B."/>
        </authorList>
    </citation>
    <scope>NUCLEOTIDE SEQUENCE</scope>
</reference>
<protein>
    <recommendedName>
        <fullName evidence="9">4-hydroxyphenylpyruvate dioxygenase</fullName>
        <ecNumber evidence="8">1.13.11.27</ecNumber>
    </recommendedName>
    <alternativeName>
        <fullName evidence="21">4-hydroxyphenylpyruvic acid oxidase</fullName>
    </alternativeName>
</protein>
<comment type="cofactor">
    <cofactor evidence="1">
        <name>Fe cation</name>
        <dbReference type="ChEBI" id="CHEBI:24875"/>
    </cofactor>
</comment>
<dbReference type="EC" id="1.13.11.27" evidence="8"/>
<keyword evidence="19" id="KW-0472">Membrane</keyword>
<keyword evidence="12" id="KW-0677">Repeat</keyword>
<evidence type="ECO:0000256" key="8">
    <source>
        <dbReference type="ARBA" id="ARBA00013222"/>
    </source>
</evidence>
<evidence type="ECO:0000256" key="22">
    <source>
        <dbReference type="ARBA" id="ARBA00033727"/>
    </source>
</evidence>
<dbReference type="Pfam" id="PF00903">
    <property type="entry name" value="Glyoxalase"/>
    <property type="match status" value="1"/>
</dbReference>
<comment type="similarity">
    <text evidence="6">Belongs to the 4HPPD family.</text>
</comment>
<evidence type="ECO:0000256" key="18">
    <source>
        <dbReference type="ARBA" id="ARBA00023034"/>
    </source>
</evidence>
<evidence type="ECO:0000256" key="4">
    <source>
        <dbReference type="ARBA" id="ARBA00004496"/>
    </source>
</evidence>
<dbReference type="CDD" id="cd07250">
    <property type="entry name" value="HPPD_C_like"/>
    <property type="match status" value="1"/>
</dbReference>